<gene>
    <name evidence="1" type="ORF">DV706_13265</name>
</gene>
<dbReference type="AlphaFoldDB" id="A0A4D6HRM8"/>
<evidence type="ECO:0000313" key="1">
    <source>
        <dbReference type="EMBL" id="QCC55347.1"/>
    </source>
</evidence>
<dbReference type="Pfam" id="PF20306">
    <property type="entry name" value="Sp-DndD"/>
    <property type="match status" value="1"/>
</dbReference>
<proteinExistence type="predicted"/>
<organism evidence="1 2">
    <name type="scientific">Natronorubrum bangense</name>
    <dbReference type="NCBI Taxonomy" id="61858"/>
    <lineage>
        <taxon>Archaea</taxon>
        <taxon>Methanobacteriati</taxon>
        <taxon>Methanobacteriota</taxon>
        <taxon>Stenosarchaea group</taxon>
        <taxon>Halobacteria</taxon>
        <taxon>Halobacteriales</taxon>
        <taxon>Natrialbaceae</taxon>
        <taxon>Natronorubrum</taxon>
    </lineage>
</organism>
<protein>
    <submittedName>
        <fullName evidence="1">Uncharacterized protein</fullName>
    </submittedName>
</protein>
<sequence>MEYNDEVDGGEINRLIEKYAQKHDVPADLLAEIYEAESQVVGMDRRSSIHKDVQKAIESHVSED</sequence>
<dbReference type="InterPro" id="IPR046882">
    <property type="entry name" value="Sp-DndD"/>
</dbReference>
<dbReference type="EMBL" id="CP031305">
    <property type="protein sequence ID" value="QCC55347.1"/>
    <property type="molecule type" value="Genomic_DNA"/>
</dbReference>
<name>A0A4D6HRM8_9EURY</name>
<dbReference type="KEGG" id="nbg:DV706_13265"/>
<reference evidence="1 2" key="1">
    <citation type="journal article" date="2019" name="Nat. Commun.">
        <title>A new type of DNA phosphorothioation-based antiviral system in archaea.</title>
        <authorList>
            <person name="Xiong L."/>
            <person name="Liu S."/>
            <person name="Chen S."/>
            <person name="Xiao Y."/>
            <person name="Zhu B."/>
            <person name="Gao Y."/>
            <person name="Zhang Y."/>
            <person name="Chen B."/>
            <person name="Luo J."/>
            <person name="Deng Z."/>
            <person name="Chen X."/>
            <person name="Wang L."/>
            <person name="Chen S."/>
        </authorList>
    </citation>
    <scope>NUCLEOTIDE SEQUENCE [LARGE SCALE GENOMIC DNA]</scope>
    <source>
        <strain evidence="1 2">JCM 10635</strain>
    </source>
</reference>
<evidence type="ECO:0000313" key="2">
    <source>
        <dbReference type="Proteomes" id="UP000296822"/>
    </source>
</evidence>
<dbReference type="RefSeq" id="WP_006065541.1">
    <property type="nucleotide sequence ID" value="NZ_CP031305.1"/>
</dbReference>
<dbReference type="Proteomes" id="UP000296822">
    <property type="component" value="Chromosome"/>
</dbReference>
<accession>A0A4D6HRM8</accession>
<dbReference type="GeneID" id="39852234"/>